<protein>
    <recommendedName>
        <fullName evidence="3">Winged helix-turn-helix domain-containing protein</fullName>
    </recommendedName>
</protein>
<dbReference type="PATRIC" id="fig|821.40.peg.4120"/>
<organism evidence="1 2">
    <name type="scientific">Phocaeicola vulgatus</name>
    <name type="common">Bacteroides vulgatus</name>
    <dbReference type="NCBI Taxonomy" id="821"/>
    <lineage>
        <taxon>Bacteria</taxon>
        <taxon>Pseudomonadati</taxon>
        <taxon>Bacteroidota</taxon>
        <taxon>Bacteroidia</taxon>
        <taxon>Bacteroidales</taxon>
        <taxon>Bacteroidaceae</taxon>
        <taxon>Phocaeicola</taxon>
    </lineage>
</organism>
<dbReference type="SMR" id="A0A0P0M4C7"/>
<reference evidence="2" key="1">
    <citation type="submission" date="2015-10" db="EMBL/GenBank/DDBJ databases">
        <title>Extensive mobilome-driven genome diversification in gut-associated Bacteroides vulgatus mpk.</title>
        <authorList>
            <person name="Beier S."/>
            <person name="Lange A."/>
            <person name="Huson D.H."/>
            <person name="Frick J.-S."/>
            <person name="Autenrieth I.B."/>
        </authorList>
    </citation>
    <scope>NUCLEOTIDE SEQUENCE [LARGE SCALE GENOMIC DNA]</scope>
    <source>
        <strain evidence="2">mpk</strain>
    </source>
</reference>
<reference evidence="1 2" key="2">
    <citation type="journal article" date="2016" name="Genome Biol. Evol.">
        <title>Extensive mobilome-driven genome diversification in mouse gut-associated Bacteroides vulgatus mpk.</title>
        <authorList>
            <person name="Lange A."/>
            <person name="Beier S."/>
            <person name="Steimle A."/>
            <person name="Autenrieth I.B."/>
            <person name="Huson D.H."/>
            <person name="Frick J.S."/>
        </authorList>
    </citation>
    <scope>NUCLEOTIDE SEQUENCE [LARGE SCALE GENOMIC DNA]</scope>
    <source>
        <strain evidence="2">mpk</strain>
    </source>
</reference>
<dbReference type="InterPro" id="IPR036388">
    <property type="entry name" value="WH-like_DNA-bd_sf"/>
</dbReference>
<name>A0A0P0M4C7_PHOVU</name>
<evidence type="ECO:0000313" key="1">
    <source>
        <dbReference type="EMBL" id="ALK85985.1"/>
    </source>
</evidence>
<dbReference type="InterPro" id="IPR019707">
    <property type="entry name" value="DUF2582"/>
</dbReference>
<dbReference type="Gene3D" id="1.10.10.10">
    <property type="entry name" value="Winged helix-like DNA-binding domain superfamily/Winged helix DNA-binding domain"/>
    <property type="match status" value="1"/>
</dbReference>
<dbReference type="AlphaFoldDB" id="A0A0P0M4C7"/>
<dbReference type="Pfam" id="PF10771">
    <property type="entry name" value="DUF2582"/>
    <property type="match status" value="1"/>
</dbReference>
<dbReference type="Proteomes" id="UP000061587">
    <property type="component" value="Chromosome"/>
</dbReference>
<dbReference type="OMA" id="EEQNNEM"/>
<gene>
    <name evidence="1" type="ORF">BvMPK_3423</name>
</gene>
<evidence type="ECO:0000313" key="2">
    <source>
        <dbReference type="Proteomes" id="UP000061587"/>
    </source>
</evidence>
<evidence type="ECO:0008006" key="3">
    <source>
        <dbReference type="Google" id="ProtNLM"/>
    </source>
</evidence>
<accession>A0A0P0M4C7</accession>
<dbReference type="EMBL" id="CP013020">
    <property type="protein sequence ID" value="ALK85985.1"/>
    <property type="molecule type" value="Genomic_DNA"/>
</dbReference>
<proteinExistence type="predicted"/>
<sequence>MKMLKEKAGALAGQIWEALNGTEGLTQKQIKKATKLKADKDFFLGLGWLLREDKVVTSEVEGEIFVKLV</sequence>